<evidence type="ECO:0000256" key="1">
    <source>
        <dbReference type="SAM" id="MobiDB-lite"/>
    </source>
</evidence>
<accession>A0ABT6CPC6</accession>
<evidence type="ECO:0000313" key="4">
    <source>
        <dbReference type="Proteomes" id="UP001222770"/>
    </source>
</evidence>
<dbReference type="SMART" id="SM00530">
    <property type="entry name" value="HTH_XRE"/>
    <property type="match status" value="1"/>
</dbReference>
<feature type="domain" description="HTH cro/C1-type" evidence="2">
    <location>
        <begin position="16"/>
        <end position="69"/>
    </location>
</feature>
<evidence type="ECO:0000259" key="2">
    <source>
        <dbReference type="PROSITE" id="PS50943"/>
    </source>
</evidence>
<dbReference type="PROSITE" id="PS50943">
    <property type="entry name" value="HTH_CROC1"/>
    <property type="match status" value="1"/>
</dbReference>
<organism evidence="3 4">
    <name type="scientific">Novosphingobium cyanobacteriorum</name>
    <dbReference type="NCBI Taxonomy" id="3024215"/>
    <lineage>
        <taxon>Bacteria</taxon>
        <taxon>Pseudomonadati</taxon>
        <taxon>Pseudomonadota</taxon>
        <taxon>Alphaproteobacteria</taxon>
        <taxon>Sphingomonadales</taxon>
        <taxon>Sphingomonadaceae</taxon>
        <taxon>Novosphingobium</taxon>
    </lineage>
</organism>
<dbReference type="RefSeq" id="WP_022675526.1">
    <property type="nucleotide sequence ID" value="NZ_JAROCY010000041.1"/>
</dbReference>
<dbReference type="Pfam" id="PF13560">
    <property type="entry name" value="HTH_31"/>
    <property type="match status" value="1"/>
</dbReference>
<dbReference type="SUPFAM" id="SSF47413">
    <property type="entry name" value="lambda repressor-like DNA-binding domains"/>
    <property type="match status" value="1"/>
</dbReference>
<proteinExistence type="predicted"/>
<dbReference type="Proteomes" id="UP001222770">
    <property type="component" value="Unassembled WGS sequence"/>
</dbReference>
<reference evidence="3 4" key="1">
    <citation type="submission" date="2023-03" db="EMBL/GenBank/DDBJ databases">
        <title>Novosphingobium cyanobacteriorum sp. nov., isolated from a eutrophic reservoir during the Microcystis bloom period.</title>
        <authorList>
            <person name="Kang M."/>
            <person name="Le V."/>
            <person name="Ko S.-R."/>
            <person name="Lee S.-A."/>
            <person name="Ahn C.-Y."/>
        </authorList>
    </citation>
    <scope>NUCLEOTIDE SEQUENCE [LARGE SCALE GENOMIC DNA]</scope>
    <source>
        <strain evidence="3 4">HBC54</strain>
    </source>
</reference>
<dbReference type="InterPro" id="IPR010982">
    <property type="entry name" value="Lambda_DNA-bd_dom_sf"/>
</dbReference>
<sequence>MLFTLQDQLTHLGMRIKARRLALDLTQQAAAAKAGVAHRTWRRMETEGRASIEDLVRAAIALRCDEGIVALFPQVPATSMDELLAQQRQAAKRQRQRASGRSGGIGS</sequence>
<dbReference type="Gene3D" id="1.10.260.40">
    <property type="entry name" value="lambda repressor-like DNA-binding domains"/>
    <property type="match status" value="1"/>
</dbReference>
<comment type="caution">
    <text evidence="3">The sequence shown here is derived from an EMBL/GenBank/DDBJ whole genome shotgun (WGS) entry which is preliminary data.</text>
</comment>
<dbReference type="InterPro" id="IPR001387">
    <property type="entry name" value="Cro/C1-type_HTH"/>
</dbReference>
<feature type="region of interest" description="Disordered" evidence="1">
    <location>
        <begin position="86"/>
        <end position="107"/>
    </location>
</feature>
<protein>
    <submittedName>
        <fullName evidence="3">Helix-turn-helix domain-containing protein</fullName>
    </submittedName>
</protein>
<keyword evidence="4" id="KW-1185">Reference proteome</keyword>
<dbReference type="EMBL" id="JAROCY010000041">
    <property type="protein sequence ID" value="MDF8335766.1"/>
    <property type="molecule type" value="Genomic_DNA"/>
</dbReference>
<gene>
    <name evidence="3" type="ORF">POM99_21405</name>
</gene>
<evidence type="ECO:0000313" key="3">
    <source>
        <dbReference type="EMBL" id="MDF8335766.1"/>
    </source>
</evidence>
<name>A0ABT6CPC6_9SPHN</name>